<dbReference type="RefSeq" id="WP_146396227.1">
    <property type="nucleotide sequence ID" value="NZ_SJPJ01000001.1"/>
</dbReference>
<dbReference type="AlphaFoldDB" id="A0A5C5Z2R4"/>
<evidence type="ECO:0000256" key="2">
    <source>
        <dbReference type="SAM" id="Phobius"/>
    </source>
</evidence>
<reference evidence="3 4" key="1">
    <citation type="submission" date="2019-02" db="EMBL/GenBank/DDBJ databases">
        <title>Deep-cultivation of Planctomycetes and their phenomic and genomic characterization uncovers novel biology.</title>
        <authorList>
            <person name="Wiegand S."/>
            <person name="Jogler M."/>
            <person name="Boedeker C."/>
            <person name="Pinto D."/>
            <person name="Vollmers J."/>
            <person name="Rivas-Marin E."/>
            <person name="Kohn T."/>
            <person name="Peeters S.H."/>
            <person name="Heuer A."/>
            <person name="Rast P."/>
            <person name="Oberbeckmann S."/>
            <person name="Bunk B."/>
            <person name="Jeske O."/>
            <person name="Meyerdierks A."/>
            <person name="Storesund J.E."/>
            <person name="Kallscheuer N."/>
            <person name="Luecker S."/>
            <person name="Lage O.M."/>
            <person name="Pohl T."/>
            <person name="Merkel B.J."/>
            <person name="Hornburger P."/>
            <person name="Mueller R.-W."/>
            <person name="Bruemmer F."/>
            <person name="Labrenz M."/>
            <person name="Spormann A.M."/>
            <person name="Op Den Camp H."/>
            <person name="Overmann J."/>
            <person name="Amann R."/>
            <person name="Jetten M.S.M."/>
            <person name="Mascher T."/>
            <person name="Medema M.H."/>
            <person name="Devos D.P."/>
            <person name="Kaster A.-K."/>
            <person name="Ovreas L."/>
            <person name="Rohde M."/>
            <person name="Galperin M.Y."/>
            <person name="Jogler C."/>
        </authorList>
    </citation>
    <scope>NUCLEOTIDE SEQUENCE [LARGE SCALE GENOMIC DNA]</scope>
    <source>
        <strain evidence="3 4">CA13</strain>
    </source>
</reference>
<feature type="compositionally biased region" description="Polar residues" evidence="1">
    <location>
        <begin position="1"/>
        <end position="12"/>
    </location>
</feature>
<keyword evidence="2" id="KW-1133">Transmembrane helix</keyword>
<name>A0A5C5Z2R4_9BACT</name>
<feature type="transmembrane region" description="Helical" evidence="2">
    <location>
        <begin position="30"/>
        <end position="48"/>
    </location>
</feature>
<proteinExistence type="predicted"/>
<comment type="caution">
    <text evidence="3">The sequence shown here is derived from an EMBL/GenBank/DDBJ whole genome shotgun (WGS) entry which is preliminary data.</text>
</comment>
<sequence length="163" mass="18821">MKNSNAPSTGNDSKPLPDSPIRPAKRGSQFGMLLSIIVSSGVLIWAFTMPMRHGAMPNQSVATPVSSSQSRLVESQHRRLRAEQYREQALSMDRELISRQQRKDAWKRESLPDINRRTEKRAQERVERLLVLQQKIEELEGAIEDTPEWERLQNLYIERKNAD</sequence>
<evidence type="ECO:0000313" key="4">
    <source>
        <dbReference type="Proteomes" id="UP000315010"/>
    </source>
</evidence>
<dbReference type="OrthoDB" id="287344at2"/>
<organism evidence="3 4">
    <name type="scientific">Novipirellula herctigrandis</name>
    <dbReference type="NCBI Taxonomy" id="2527986"/>
    <lineage>
        <taxon>Bacteria</taxon>
        <taxon>Pseudomonadati</taxon>
        <taxon>Planctomycetota</taxon>
        <taxon>Planctomycetia</taxon>
        <taxon>Pirellulales</taxon>
        <taxon>Pirellulaceae</taxon>
        <taxon>Novipirellula</taxon>
    </lineage>
</organism>
<keyword evidence="2" id="KW-0812">Transmembrane</keyword>
<dbReference type="EMBL" id="SJPJ01000001">
    <property type="protein sequence ID" value="TWT80903.1"/>
    <property type="molecule type" value="Genomic_DNA"/>
</dbReference>
<evidence type="ECO:0000313" key="3">
    <source>
        <dbReference type="EMBL" id="TWT80903.1"/>
    </source>
</evidence>
<evidence type="ECO:0000256" key="1">
    <source>
        <dbReference type="SAM" id="MobiDB-lite"/>
    </source>
</evidence>
<keyword evidence="2" id="KW-0472">Membrane</keyword>
<feature type="region of interest" description="Disordered" evidence="1">
    <location>
        <begin position="1"/>
        <end position="24"/>
    </location>
</feature>
<accession>A0A5C5Z2R4</accession>
<gene>
    <name evidence="3" type="ORF">CA13_23490</name>
</gene>
<protein>
    <submittedName>
        <fullName evidence="3">Uncharacterized protein</fullName>
    </submittedName>
</protein>
<keyword evidence="4" id="KW-1185">Reference proteome</keyword>
<dbReference type="Proteomes" id="UP000315010">
    <property type="component" value="Unassembled WGS sequence"/>
</dbReference>